<keyword evidence="1" id="KW-0378">Hydrolase</keyword>
<name>A0A1M5VK17_9GAMM</name>
<dbReference type="Proteomes" id="UP000184268">
    <property type="component" value="Unassembled WGS sequence"/>
</dbReference>
<dbReference type="GO" id="GO:0016788">
    <property type="term" value="F:hydrolase activity, acting on ester bonds"/>
    <property type="evidence" value="ECO:0007669"/>
    <property type="project" value="UniProtKB-ARBA"/>
</dbReference>
<accession>A0A1M5VK17</accession>
<dbReference type="RefSeq" id="WP_067656731.1">
    <property type="nucleotide sequence ID" value="NZ_FQXG01000004.1"/>
</dbReference>
<dbReference type="EMBL" id="FQXG01000004">
    <property type="protein sequence ID" value="SHH75547.1"/>
    <property type="molecule type" value="Genomic_DNA"/>
</dbReference>
<evidence type="ECO:0000313" key="1">
    <source>
        <dbReference type="EMBL" id="SHH75547.1"/>
    </source>
</evidence>
<dbReference type="Gene3D" id="3.40.50.1110">
    <property type="entry name" value="SGNH hydrolase"/>
    <property type="match status" value="1"/>
</dbReference>
<sequence>MRNPFNRLQRVARENVNIAGNNVASKKITIENNTNLDANFKNSNTLNDNIITIIFAKYTPVHLETVYSYALCSVINPKIKKVNIIVTDEWRPFYKNNGVTPIKKIKDELEALFAKSDGIDSNVFDKINVARAHKVKDLESKLEGVVLRFVGASAEFSSYIFSRDIYKAFPTICATFSQKVEDSVYRDVHISSSREDLAKGLLAYNPPSVASNDKSQQLQVINGKADELKKIIDVAKDKFKERSGKQDVIIFGDSHSENFALNDQIKTVVPGINLFRFDINVTYGSSLVGIGRKKSTLNIRSRVYNKVKETKPDTVVLAFGQVDIELGLYFRKYVKKQKLTIEQYFEDLISSYIEFINHLPIENNRVVVKGINLPVLCYDDEKWAKYTSRIISENKSLIDDVGIVETKMYSEMFSDHERTKQALLFNDNLRKRLEKVDVKYYDISQETINVSTGLIDDDYIPIGFDHHIIKSLKVSKLYWNGLINAINFGLSRN</sequence>
<organism evidence="1 2">
    <name type="scientific">Ferrimonas marina</name>
    <dbReference type="NCBI Taxonomy" id="299255"/>
    <lineage>
        <taxon>Bacteria</taxon>
        <taxon>Pseudomonadati</taxon>
        <taxon>Pseudomonadota</taxon>
        <taxon>Gammaproteobacteria</taxon>
        <taxon>Alteromonadales</taxon>
        <taxon>Ferrimonadaceae</taxon>
        <taxon>Ferrimonas</taxon>
    </lineage>
</organism>
<dbReference type="InterPro" id="IPR036514">
    <property type="entry name" value="SGNH_hydro_sf"/>
</dbReference>
<reference evidence="1 2" key="1">
    <citation type="submission" date="2016-11" db="EMBL/GenBank/DDBJ databases">
        <authorList>
            <person name="Jaros S."/>
            <person name="Januszkiewicz K."/>
            <person name="Wedrychowicz H."/>
        </authorList>
    </citation>
    <scope>NUCLEOTIDE SEQUENCE [LARGE SCALE GENOMIC DNA]</scope>
    <source>
        <strain evidence="1 2">DSM 16917</strain>
    </source>
</reference>
<evidence type="ECO:0000313" key="2">
    <source>
        <dbReference type="Proteomes" id="UP000184268"/>
    </source>
</evidence>
<dbReference type="AlphaFoldDB" id="A0A1M5VK17"/>
<proteinExistence type="predicted"/>
<dbReference type="STRING" id="299255.SAMN02745129_2820"/>
<protein>
    <submittedName>
        <fullName evidence="1">GDSL-like Lipase/Acylhydrolase</fullName>
    </submittedName>
</protein>
<dbReference type="OrthoDB" id="255821at2"/>
<keyword evidence="2" id="KW-1185">Reference proteome</keyword>
<gene>
    <name evidence="1" type="ORF">SAMN02745129_2820</name>
</gene>
<dbReference type="SUPFAM" id="SSF52266">
    <property type="entry name" value="SGNH hydrolase"/>
    <property type="match status" value="1"/>
</dbReference>